<dbReference type="Proteomes" id="UP000789901">
    <property type="component" value="Unassembled WGS sequence"/>
</dbReference>
<name>A0ABN7X3I5_GIGMA</name>
<accession>A0ABN7X3I5</accession>
<gene>
    <name evidence="1" type="ORF">GMARGA_LOCUS37804</name>
</gene>
<reference evidence="1 2" key="1">
    <citation type="submission" date="2021-06" db="EMBL/GenBank/DDBJ databases">
        <authorList>
            <person name="Kallberg Y."/>
            <person name="Tangrot J."/>
            <person name="Rosling A."/>
        </authorList>
    </citation>
    <scope>NUCLEOTIDE SEQUENCE [LARGE SCALE GENOMIC DNA]</scope>
    <source>
        <strain evidence="1 2">120-4 pot B 10/14</strain>
    </source>
</reference>
<organism evidence="1 2">
    <name type="scientific">Gigaspora margarita</name>
    <dbReference type="NCBI Taxonomy" id="4874"/>
    <lineage>
        <taxon>Eukaryota</taxon>
        <taxon>Fungi</taxon>
        <taxon>Fungi incertae sedis</taxon>
        <taxon>Mucoromycota</taxon>
        <taxon>Glomeromycotina</taxon>
        <taxon>Glomeromycetes</taxon>
        <taxon>Diversisporales</taxon>
        <taxon>Gigasporaceae</taxon>
        <taxon>Gigaspora</taxon>
    </lineage>
</organism>
<keyword evidence="2" id="KW-1185">Reference proteome</keyword>
<feature type="non-terminal residue" evidence="1">
    <location>
        <position position="39"/>
    </location>
</feature>
<evidence type="ECO:0000313" key="1">
    <source>
        <dbReference type="EMBL" id="CAG8845740.1"/>
    </source>
</evidence>
<evidence type="ECO:0000313" key="2">
    <source>
        <dbReference type="Proteomes" id="UP000789901"/>
    </source>
</evidence>
<protein>
    <submittedName>
        <fullName evidence="1">26895_t:CDS:1</fullName>
    </submittedName>
</protein>
<proteinExistence type="predicted"/>
<comment type="caution">
    <text evidence="1">The sequence shown here is derived from an EMBL/GenBank/DDBJ whole genome shotgun (WGS) entry which is preliminary data.</text>
</comment>
<dbReference type="EMBL" id="CAJVQB010080745">
    <property type="protein sequence ID" value="CAG8845740.1"/>
    <property type="molecule type" value="Genomic_DNA"/>
</dbReference>
<sequence>QEATLISNEKQKVELFIVKQSEQLIVNEEPMTIKEYIAK</sequence>
<feature type="non-terminal residue" evidence="1">
    <location>
        <position position="1"/>
    </location>
</feature>